<keyword evidence="2" id="KW-1185">Reference proteome</keyword>
<dbReference type="AlphaFoldDB" id="A0A6D2KDM9"/>
<organism evidence="1 2">
    <name type="scientific">Microthlaspi erraticum</name>
    <dbReference type="NCBI Taxonomy" id="1685480"/>
    <lineage>
        <taxon>Eukaryota</taxon>
        <taxon>Viridiplantae</taxon>
        <taxon>Streptophyta</taxon>
        <taxon>Embryophyta</taxon>
        <taxon>Tracheophyta</taxon>
        <taxon>Spermatophyta</taxon>
        <taxon>Magnoliopsida</taxon>
        <taxon>eudicotyledons</taxon>
        <taxon>Gunneridae</taxon>
        <taxon>Pentapetalae</taxon>
        <taxon>rosids</taxon>
        <taxon>malvids</taxon>
        <taxon>Brassicales</taxon>
        <taxon>Brassicaceae</taxon>
        <taxon>Coluteocarpeae</taxon>
        <taxon>Microthlaspi</taxon>
    </lineage>
</organism>
<evidence type="ECO:0000313" key="2">
    <source>
        <dbReference type="Proteomes" id="UP000467841"/>
    </source>
</evidence>
<evidence type="ECO:0000313" key="1">
    <source>
        <dbReference type="EMBL" id="CAA7051176.1"/>
    </source>
</evidence>
<dbReference type="Proteomes" id="UP000467841">
    <property type="component" value="Unassembled WGS sequence"/>
</dbReference>
<accession>A0A6D2KDM9</accession>
<proteinExistence type="predicted"/>
<gene>
    <name evidence="1" type="ORF">MERR_LOCUS38411</name>
</gene>
<name>A0A6D2KDM9_9BRAS</name>
<sequence>MWRILKTKCILQGIHNNKDLLTNLKEVNFSQGKGMSRDIISAQGAICFFTKSSSSKPTRWDFEGILQQIMDGQKRIAKRCMRRWTLCSAISTPSMMLLPLM</sequence>
<reference evidence="1" key="1">
    <citation type="submission" date="2020-01" db="EMBL/GenBank/DDBJ databases">
        <authorList>
            <person name="Mishra B."/>
        </authorList>
    </citation>
    <scope>NUCLEOTIDE SEQUENCE [LARGE SCALE GENOMIC DNA]</scope>
</reference>
<comment type="caution">
    <text evidence="1">The sequence shown here is derived from an EMBL/GenBank/DDBJ whole genome shotgun (WGS) entry which is preliminary data.</text>
</comment>
<protein>
    <submittedName>
        <fullName evidence="1">Uncharacterized protein</fullName>
    </submittedName>
</protein>
<dbReference type="EMBL" id="CACVBM020001468">
    <property type="protein sequence ID" value="CAA7051176.1"/>
    <property type="molecule type" value="Genomic_DNA"/>
</dbReference>